<dbReference type="OMA" id="GRMAKMG"/>
<dbReference type="GO" id="GO:0005509">
    <property type="term" value="F:calcium ion binding"/>
    <property type="evidence" value="ECO:0007669"/>
    <property type="project" value="InterPro"/>
</dbReference>
<dbReference type="PANTHER" id="PTHR46311">
    <property type="entry name" value="CALCIUM-BINDING PROTEIN 8-RELATED"/>
    <property type="match status" value="1"/>
</dbReference>
<keyword evidence="4" id="KW-1185">Reference proteome</keyword>
<evidence type="ECO:0000256" key="1">
    <source>
        <dbReference type="ARBA" id="ARBA00022737"/>
    </source>
</evidence>
<proteinExistence type="predicted"/>
<accession>A0A5P1E2W6</accession>
<sequence>MGSFYRQQRSEHPKQLRDIFKRFDEDSDGSLTHLEPAALRRSLGLEPGWYQIHALLTNMDSNCNGSTEFEELVEAIAPLMSELAFANQQHLLDVFRSFDRDGLLLTHRISRQSSVNAG</sequence>
<dbReference type="InterPro" id="IPR051111">
    <property type="entry name" value="Ca-binding_regulatory"/>
</dbReference>
<organism evidence="3 4">
    <name type="scientific">Asparagus officinalis</name>
    <name type="common">Garden asparagus</name>
    <dbReference type="NCBI Taxonomy" id="4686"/>
    <lineage>
        <taxon>Eukaryota</taxon>
        <taxon>Viridiplantae</taxon>
        <taxon>Streptophyta</taxon>
        <taxon>Embryophyta</taxon>
        <taxon>Tracheophyta</taxon>
        <taxon>Spermatophyta</taxon>
        <taxon>Magnoliopsida</taxon>
        <taxon>Liliopsida</taxon>
        <taxon>Asparagales</taxon>
        <taxon>Asparagaceae</taxon>
        <taxon>Asparagoideae</taxon>
        <taxon>Asparagus</taxon>
    </lineage>
</organism>
<evidence type="ECO:0000313" key="4">
    <source>
        <dbReference type="Proteomes" id="UP000243459"/>
    </source>
</evidence>
<dbReference type="PROSITE" id="PS50222">
    <property type="entry name" value="EF_HAND_2"/>
    <property type="match status" value="1"/>
</dbReference>
<dbReference type="Proteomes" id="UP000243459">
    <property type="component" value="Chromosome 10"/>
</dbReference>
<evidence type="ECO:0000259" key="2">
    <source>
        <dbReference type="PROSITE" id="PS50222"/>
    </source>
</evidence>
<keyword evidence="1" id="KW-0677">Repeat</keyword>
<feature type="domain" description="EF-hand" evidence="2">
    <location>
        <begin position="11"/>
        <end position="46"/>
    </location>
</feature>
<dbReference type="InterPro" id="IPR011992">
    <property type="entry name" value="EF-hand-dom_pair"/>
</dbReference>
<reference evidence="4" key="1">
    <citation type="journal article" date="2017" name="Nat. Commun.">
        <title>The asparagus genome sheds light on the origin and evolution of a young Y chromosome.</title>
        <authorList>
            <person name="Harkess A."/>
            <person name="Zhou J."/>
            <person name="Xu C."/>
            <person name="Bowers J.E."/>
            <person name="Van der Hulst R."/>
            <person name="Ayyampalayam S."/>
            <person name="Mercati F."/>
            <person name="Riccardi P."/>
            <person name="McKain M.R."/>
            <person name="Kakrana A."/>
            <person name="Tang H."/>
            <person name="Ray J."/>
            <person name="Groenendijk J."/>
            <person name="Arikit S."/>
            <person name="Mathioni S.M."/>
            <person name="Nakano M."/>
            <person name="Shan H."/>
            <person name="Telgmann-Rauber A."/>
            <person name="Kanno A."/>
            <person name="Yue Z."/>
            <person name="Chen H."/>
            <person name="Li W."/>
            <person name="Chen Y."/>
            <person name="Xu X."/>
            <person name="Zhang Y."/>
            <person name="Luo S."/>
            <person name="Chen H."/>
            <person name="Gao J."/>
            <person name="Mao Z."/>
            <person name="Pires J.C."/>
            <person name="Luo M."/>
            <person name="Kudrna D."/>
            <person name="Wing R.A."/>
            <person name="Meyers B.C."/>
            <person name="Yi K."/>
            <person name="Kong H."/>
            <person name="Lavrijsen P."/>
            <person name="Sunseri F."/>
            <person name="Falavigna A."/>
            <person name="Ye Y."/>
            <person name="Leebens-Mack J.H."/>
            <person name="Chen G."/>
        </authorList>
    </citation>
    <scope>NUCLEOTIDE SEQUENCE [LARGE SCALE GENOMIC DNA]</scope>
    <source>
        <strain evidence="4">cv. DH0086</strain>
    </source>
</reference>
<dbReference type="Gramene" id="ONK55847">
    <property type="protein sequence ID" value="ONK55847"/>
    <property type="gene ID" value="A4U43_C10F1580"/>
</dbReference>
<evidence type="ECO:0000313" key="3">
    <source>
        <dbReference type="EMBL" id="ONK55847.1"/>
    </source>
</evidence>
<dbReference type="InterPro" id="IPR002048">
    <property type="entry name" value="EF_hand_dom"/>
</dbReference>
<dbReference type="EMBL" id="CM007390">
    <property type="protein sequence ID" value="ONK55847.1"/>
    <property type="molecule type" value="Genomic_DNA"/>
</dbReference>
<dbReference type="Gene3D" id="1.10.238.10">
    <property type="entry name" value="EF-hand"/>
    <property type="match status" value="1"/>
</dbReference>
<dbReference type="SUPFAM" id="SSF47473">
    <property type="entry name" value="EF-hand"/>
    <property type="match status" value="1"/>
</dbReference>
<name>A0A5P1E2W6_ASPOF</name>
<protein>
    <recommendedName>
        <fullName evidence="2">EF-hand domain-containing protein</fullName>
    </recommendedName>
</protein>
<dbReference type="PANTHER" id="PTHR46311:SF5">
    <property type="entry name" value="EF-HAND DOMAIN-CONTAINING PROTEIN"/>
    <property type="match status" value="1"/>
</dbReference>
<dbReference type="Pfam" id="PF13499">
    <property type="entry name" value="EF-hand_7"/>
    <property type="match status" value="1"/>
</dbReference>
<dbReference type="AlphaFoldDB" id="A0A5P1E2W6"/>
<gene>
    <name evidence="3" type="ORF">A4U43_C10F1580</name>
</gene>